<proteinExistence type="predicted"/>
<dbReference type="EMBL" id="BTSX01000003">
    <property type="protein sequence ID" value="GMS88956.1"/>
    <property type="molecule type" value="Genomic_DNA"/>
</dbReference>
<evidence type="ECO:0000313" key="1">
    <source>
        <dbReference type="EMBL" id="GMS88956.1"/>
    </source>
</evidence>
<reference evidence="1" key="1">
    <citation type="submission" date="2023-10" db="EMBL/GenBank/DDBJ databases">
        <title>Genome assembly of Pristionchus species.</title>
        <authorList>
            <person name="Yoshida K."/>
            <person name="Sommer R.J."/>
        </authorList>
    </citation>
    <scope>NUCLEOTIDE SEQUENCE</scope>
    <source>
        <strain evidence="1">RS0144</strain>
    </source>
</reference>
<sequence>MESGRSTTILGTGLGGRGQGGGVLLLLLAISKLVGNLVLVEEIGQFAVLVHLNQDVASADKLAFHPHLRDGWPLGECLDSLSQLCIHEDIVVTEGDLVEIEHQFDIFGESASGFLLCSLHEDNDGSLCHHSLDLRPQLVRQCCRCCRVVSQGGSTGERGQSGEDAEHT</sequence>
<feature type="non-terminal residue" evidence="1">
    <location>
        <position position="168"/>
    </location>
</feature>
<evidence type="ECO:0000313" key="2">
    <source>
        <dbReference type="Proteomes" id="UP001432027"/>
    </source>
</evidence>
<protein>
    <submittedName>
        <fullName evidence="1">Uncharacterized protein</fullName>
    </submittedName>
</protein>
<keyword evidence="2" id="KW-1185">Reference proteome</keyword>
<organism evidence="1 2">
    <name type="scientific">Pristionchus entomophagus</name>
    <dbReference type="NCBI Taxonomy" id="358040"/>
    <lineage>
        <taxon>Eukaryota</taxon>
        <taxon>Metazoa</taxon>
        <taxon>Ecdysozoa</taxon>
        <taxon>Nematoda</taxon>
        <taxon>Chromadorea</taxon>
        <taxon>Rhabditida</taxon>
        <taxon>Rhabditina</taxon>
        <taxon>Diplogasteromorpha</taxon>
        <taxon>Diplogasteroidea</taxon>
        <taxon>Neodiplogasteridae</taxon>
        <taxon>Pristionchus</taxon>
    </lineage>
</organism>
<dbReference type="Proteomes" id="UP001432027">
    <property type="component" value="Unassembled WGS sequence"/>
</dbReference>
<gene>
    <name evidence="1" type="ORF">PENTCL1PPCAC_11131</name>
</gene>
<accession>A0AAV5TBE1</accession>
<comment type="caution">
    <text evidence="1">The sequence shown here is derived from an EMBL/GenBank/DDBJ whole genome shotgun (WGS) entry which is preliminary data.</text>
</comment>
<dbReference type="AlphaFoldDB" id="A0AAV5TBE1"/>
<name>A0AAV5TBE1_9BILA</name>